<dbReference type="SUPFAM" id="SSF47336">
    <property type="entry name" value="ACP-like"/>
    <property type="match status" value="1"/>
</dbReference>
<dbReference type="Gene3D" id="1.10.1200.10">
    <property type="entry name" value="ACP-like"/>
    <property type="match status" value="1"/>
</dbReference>
<keyword evidence="6" id="KW-1185">Reference proteome</keyword>
<dbReference type="GO" id="GO:0000035">
    <property type="term" value="F:acyl binding"/>
    <property type="evidence" value="ECO:0007669"/>
    <property type="project" value="TreeGrafter"/>
</dbReference>
<name>A0A918UBL1_9NEIS</name>
<keyword evidence="3" id="KW-0443">Lipid metabolism</keyword>
<dbReference type="GO" id="GO:0009245">
    <property type="term" value="P:lipid A biosynthetic process"/>
    <property type="evidence" value="ECO:0007669"/>
    <property type="project" value="TreeGrafter"/>
</dbReference>
<reference evidence="5" key="1">
    <citation type="journal article" date="2014" name="Int. J. Syst. Evol. Microbiol.">
        <title>Complete genome sequence of Corynebacterium casei LMG S-19264T (=DSM 44701T), isolated from a smear-ripened cheese.</title>
        <authorList>
            <consortium name="US DOE Joint Genome Institute (JGI-PGF)"/>
            <person name="Walter F."/>
            <person name="Albersmeier A."/>
            <person name="Kalinowski J."/>
            <person name="Ruckert C."/>
        </authorList>
    </citation>
    <scope>NUCLEOTIDE SEQUENCE</scope>
    <source>
        <strain evidence="5">KCTC 32182</strain>
    </source>
</reference>
<reference evidence="5" key="2">
    <citation type="submission" date="2020-09" db="EMBL/GenBank/DDBJ databases">
        <authorList>
            <person name="Sun Q."/>
            <person name="Kim S."/>
        </authorList>
    </citation>
    <scope>NUCLEOTIDE SEQUENCE</scope>
    <source>
        <strain evidence="5">KCTC 32182</strain>
    </source>
</reference>
<comment type="function">
    <text evidence="3">Carrier of the growing fatty acid chain in fatty acid biosynthesis.</text>
</comment>
<dbReference type="HAMAP" id="MF_01217">
    <property type="entry name" value="Acyl_carrier"/>
    <property type="match status" value="1"/>
</dbReference>
<keyword evidence="3" id="KW-0276">Fatty acid metabolism</keyword>
<keyword evidence="3" id="KW-0963">Cytoplasm</keyword>
<dbReference type="EMBL" id="BMYX01000019">
    <property type="protein sequence ID" value="GGY23912.1"/>
    <property type="molecule type" value="Genomic_DNA"/>
</dbReference>
<evidence type="ECO:0000313" key="5">
    <source>
        <dbReference type="EMBL" id="GGY23912.1"/>
    </source>
</evidence>
<gene>
    <name evidence="3 5" type="primary">acpP</name>
    <name evidence="5" type="ORF">GCM10011289_29530</name>
</gene>
<comment type="caution">
    <text evidence="5">The sequence shown here is derived from an EMBL/GenBank/DDBJ whole genome shotgun (WGS) entry which is preliminary data.</text>
</comment>
<dbReference type="PANTHER" id="PTHR20863:SF76">
    <property type="entry name" value="CARRIER DOMAIN-CONTAINING PROTEIN"/>
    <property type="match status" value="1"/>
</dbReference>
<organism evidence="5 6">
    <name type="scientific">Paludibacterium paludis</name>
    <dbReference type="NCBI Taxonomy" id="1225769"/>
    <lineage>
        <taxon>Bacteria</taxon>
        <taxon>Pseudomonadati</taxon>
        <taxon>Pseudomonadota</taxon>
        <taxon>Betaproteobacteria</taxon>
        <taxon>Neisseriales</taxon>
        <taxon>Chromobacteriaceae</taxon>
        <taxon>Paludibacterium</taxon>
    </lineage>
</organism>
<comment type="similarity">
    <text evidence="3">Belongs to the acyl carrier protein (ACP) family.</text>
</comment>
<dbReference type="InterPro" id="IPR036736">
    <property type="entry name" value="ACP-like_sf"/>
</dbReference>
<evidence type="ECO:0000256" key="1">
    <source>
        <dbReference type="ARBA" id="ARBA00022450"/>
    </source>
</evidence>
<keyword evidence="3" id="KW-0275">Fatty acid biosynthesis</keyword>
<evidence type="ECO:0000313" key="6">
    <source>
        <dbReference type="Proteomes" id="UP000645257"/>
    </source>
</evidence>
<dbReference type="PANTHER" id="PTHR20863">
    <property type="entry name" value="ACYL CARRIER PROTEIN"/>
    <property type="match status" value="1"/>
</dbReference>
<dbReference type="InterPro" id="IPR003231">
    <property type="entry name" value="ACP"/>
</dbReference>
<comment type="PTM">
    <text evidence="3">4'-phosphopantetheine is transferred from CoA to a specific serine of apo-ACP by AcpS. This modification is essential for activity because fatty acids are bound in thioester linkage to the sulfhydryl of the prosthetic group.</text>
</comment>
<keyword evidence="2 3" id="KW-0597">Phosphoprotein</keyword>
<feature type="modified residue" description="O-(pantetheine 4'-phosphoryl)serine" evidence="3">
    <location>
        <position position="43"/>
    </location>
</feature>
<protein>
    <recommendedName>
        <fullName evidence="3">Acyl carrier protein</fullName>
        <shortName evidence="3">ACP</shortName>
    </recommendedName>
</protein>
<keyword evidence="1 3" id="KW-0596">Phosphopantetheine</keyword>
<evidence type="ECO:0000256" key="3">
    <source>
        <dbReference type="HAMAP-Rule" id="MF_01217"/>
    </source>
</evidence>
<dbReference type="RefSeq" id="WP_189535700.1">
    <property type="nucleotide sequence ID" value="NZ_BMYX01000019.1"/>
</dbReference>
<feature type="domain" description="Carrier" evidence="4">
    <location>
        <begin position="8"/>
        <end position="83"/>
    </location>
</feature>
<sequence length="88" mass="9852">MNLYSNSQSIEERVRSLIAWTFVIDEADVKDDTHFVKDLGADSMDLIELVISVNETFSVELDATHLESMLTTCGLIQTIKTAKETVTN</sequence>
<keyword evidence="3" id="KW-0444">Lipid biosynthesis</keyword>
<evidence type="ECO:0000259" key="4">
    <source>
        <dbReference type="PROSITE" id="PS50075"/>
    </source>
</evidence>
<comment type="subcellular location">
    <subcellularLocation>
        <location evidence="3">Cytoplasm</location>
    </subcellularLocation>
</comment>
<accession>A0A918UBL1</accession>
<evidence type="ECO:0000256" key="2">
    <source>
        <dbReference type="ARBA" id="ARBA00022553"/>
    </source>
</evidence>
<proteinExistence type="inferred from homology"/>
<dbReference type="AlphaFoldDB" id="A0A918UBL1"/>
<dbReference type="GO" id="GO:0000036">
    <property type="term" value="F:acyl carrier activity"/>
    <property type="evidence" value="ECO:0007669"/>
    <property type="project" value="UniProtKB-UniRule"/>
</dbReference>
<dbReference type="GO" id="GO:0016020">
    <property type="term" value="C:membrane"/>
    <property type="evidence" value="ECO:0007669"/>
    <property type="project" value="GOC"/>
</dbReference>
<comment type="pathway">
    <text evidence="3">Lipid metabolism; fatty acid biosynthesis.</text>
</comment>
<dbReference type="PROSITE" id="PS50075">
    <property type="entry name" value="CARRIER"/>
    <property type="match status" value="1"/>
</dbReference>
<dbReference type="Proteomes" id="UP000645257">
    <property type="component" value="Unassembled WGS sequence"/>
</dbReference>
<dbReference type="Pfam" id="PF00550">
    <property type="entry name" value="PP-binding"/>
    <property type="match status" value="1"/>
</dbReference>
<dbReference type="GO" id="GO:0005829">
    <property type="term" value="C:cytosol"/>
    <property type="evidence" value="ECO:0007669"/>
    <property type="project" value="TreeGrafter"/>
</dbReference>
<dbReference type="InterPro" id="IPR009081">
    <property type="entry name" value="PP-bd_ACP"/>
</dbReference>